<feature type="region of interest" description="Disordered" evidence="1">
    <location>
        <begin position="1"/>
        <end position="30"/>
    </location>
</feature>
<proteinExistence type="predicted"/>
<dbReference type="AlphaFoldDB" id="A0A4U6UZN9"/>
<protein>
    <recommendedName>
        <fullName evidence="4">NET domain-containing protein</fullName>
    </recommendedName>
</protein>
<sequence length="483" mass="52469">MPAPARKRGESRGMVGPDRRRVVHDGLSTNTKQMTAFAPAGISRQDPQLILRKRLREEMEALRGLVRKAELLCGKRRAAPRCGKDDGRFLAAEGWSESHTEAEGTTCAKRRKTTPAEPRMSADEIADLVARVASLSENMPASILEFLEECTGHEDGNRGEIDIGSMRRSAMFELKKMLGKFAKEEKRRSPPDQQEDGEIVDICGDASPSAAQKVLRYRSPPRLLEDGEIEEEAEDMSVDVCGDASPVAEKFAGTVNSPGSTSSSCSDSSHCDSNGSGSEDESVASSPAPVVLASPMAVVHKVPCLLEDGEIEERGGASPVAAEKFTDTVMHSPRSSSSSYGFADDENVGSSPTSMSPGGGTACSLEPGLVPPSLPEVDDEPEMAPEALPNARGQNLLRAASYRDLVAKACRMQRRLRNPERLRAYEELEEMERNAKPISDWIHPMHLRQLGITPVEYAVTSERRVPGRGSPVRRLLGFFLKAE</sequence>
<evidence type="ECO:0000313" key="2">
    <source>
        <dbReference type="EMBL" id="TKW20353.1"/>
    </source>
</evidence>
<evidence type="ECO:0000313" key="3">
    <source>
        <dbReference type="Proteomes" id="UP000298652"/>
    </source>
</evidence>
<feature type="region of interest" description="Disordered" evidence="1">
    <location>
        <begin position="251"/>
        <end position="288"/>
    </location>
</feature>
<reference evidence="2" key="1">
    <citation type="submission" date="2019-03" db="EMBL/GenBank/DDBJ databases">
        <title>WGS assembly of Setaria viridis.</title>
        <authorList>
            <person name="Huang P."/>
            <person name="Jenkins J."/>
            <person name="Grimwood J."/>
            <person name="Barry K."/>
            <person name="Healey A."/>
            <person name="Mamidi S."/>
            <person name="Sreedasyam A."/>
            <person name="Shu S."/>
            <person name="Feldman M."/>
            <person name="Wu J."/>
            <person name="Yu Y."/>
            <person name="Chen C."/>
            <person name="Johnson J."/>
            <person name="Rokhsar D."/>
            <person name="Baxter I."/>
            <person name="Schmutz J."/>
            <person name="Brutnell T."/>
            <person name="Kellogg E."/>
        </authorList>
    </citation>
    <scope>NUCLEOTIDE SEQUENCE [LARGE SCALE GENOMIC DNA]</scope>
</reference>
<keyword evidence="3" id="KW-1185">Reference proteome</keyword>
<evidence type="ECO:0000256" key="1">
    <source>
        <dbReference type="SAM" id="MobiDB-lite"/>
    </source>
</evidence>
<name>A0A4U6UZN9_SETVI</name>
<feature type="compositionally biased region" description="Basic and acidic residues" evidence="1">
    <location>
        <begin position="7"/>
        <end position="24"/>
    </location>
</feature>
<organism evidence="2 3">
    <name type="scientific">Setaria viridis</name>
    <name type="common">Green bristlegrass</name>
    <name type="synonym">Setaria italica subsp. viridis</name>
    <dbReference type="NCBI Taxonomy" id="4556"/>
    <lineage>
        <taxon>Eukaryota</taxon>
        <taxon>Viridiplantae</taxon>
        <taxon>Streptophyta</taxon>
        <taxon>Embryophyta</taxon>
        <taxon>Tracheophyta</taxon>
        <taxon>Spermatophyta</taxon>
        <taxon>Magnoliopsida</taxon>
        <taxon>Liliopsida</taxon>
        <taxon>Poales</taxon>
        <taxon>Poaceae</taxon>
        <taxon>PACMAD clade</taxon>
        <taxon>Panicoideae</taxon>
        <taxon>Panicodae</taxon>
        <taxon>Paniceae</taxon>
        <taxon>Cenchrinae</taxon>
        <taxon>Setaria</taxon>
    </lineage>
</organism>
<feature type="region of interest" description="Disordered" evidence="1">
    <location>
        <begin position="330"/>
        <end position="361"/>
    </location>
</feature>
<dbReference type="OMA" id="EECTGHE"/>
<gene>
    <name evidence="2" type="ORF">SEVIR_4G082100v2</name>
</gene>
<dbReference type="EMBL" id="CM016555">
    <property type="protein sequence ID" value="TKW20353.1"/>
    <property type="molecule type" value="Genomic_DNA"/>
</dbReference>
<dbReference type="Gramene" id="TKW20353">
    <property type="protein sequence ID" value="TKW20353"/>
    <property type="gene ID" value="SEVIR_4G082100v2"/>
</dbReference>
<accession>A0A4U6UZN9</accession>
<dbReference type="Proteomes" id="UP000298652">
    <property type="component" value="Chromosome 4"/>
</dbReference>
<feature type="region of interest" description="Disordered" evidence="1">
    <location>
        <begin position="95"/>
        <end position="122"/>
    </location>
</feature>
<evidence type="ECO:0008006" key="4">
    <source>
        <dbReference type="Google" id="ProtNLM"/>
    </source>
</evidence>
<feature type="compositionally biased region" description="Low complexity" evidence="1">
    <location>
        <begin position="253"/>
        <end position="277"/>
    </location>
</feature>